<accession>A0ABD2QAT4</accession>
<dbReference type="Proteomes" id="UP001626550">
    <property type="component" value="Unassembled WGS sequence"/>
</dbReference>
<dbReference type="InterPro" id="IPR000198">
    <property type="entry name" value="RhoGAP_dom"/>
</dbReference>
<dbReference type="EMBL" id="JBJKFK010000768">
    <property type="protein sequence ID" value="KAL3315366.1"/>
    <property type="molecule type" value="Genomic_DNA"/>
</dbReference>
<organism evidence="2 3">
    <name type="scientific">Cichlidogyrus casuarinus</name>
    <dbReference type="NCBI Taxonomy" id="1844966"/>
    <lineage>
        <taxon>Eukaryota</taxon>
        <taxon>Metazoa</taxon>
        <taxon>Spiralia</taxon>
        <taxon>Lophotrochozoa</taxon>
        <taxon>Platyhelminthes</taxon>
        <taxon>Monogenea</taxon>
        <taxon>Monopisthocotylea</taxon>
        <taxon>Dactylogyridea</taxon>
        <taxon>Ancyrocephalidae</taxon>
        <taxon>Cichlidogyrus</taxon>
    </lineage>
</organism>
<protein>
    <submittedName>
        <fullName evidence="2">Rho GTPase activating protein 39</fullName>
    </submittedName>
</protein>
<name>A0ABD2QAT4_9PLAT</name>
<dbReference type="PANTHER" id="PTHR45876">
    <property type="entry name" value="FI04035P"/>
    <property type="match status" value="1"/>
</dbReference>
<evidence type="ECO:0000313" key="2">
    <source>
        <dbReference type="EMBL" id="KAL3315366.1"/>
    </source>
</evidence>
<reference evidence="2 3" key="1">
    <citation type="submission" date="2024-11" db="EMBL/GenBank/DDBJ databases">
        <title>Adaptive evolution of stress response genes in parasites aligns with host niche diversity.</title>
        <authorList>
            <person name="Hahn C."/>
            <person name="Resl P."/>
        </authorList>
    </citation>
    <scope>NUCLEOTIDE SEQUENCE [LARGE SCALE GENOMIC DNA]</scope>
    <source>
        <strain evidence="2">EGGRZ-B1_66</strain>
        <tissue evidence="2">Body</tissue>
    </source>
</reference>
<dbReference type="Gene3D" id="1.10.555.10">
    <property type="entry name" value="Rho GTPase activation protein"/>
    <property type="match status" value="1"/>
</dbReference>
<dbReference type="PROSITE" id="PS50238">
    <property type="entry name" value="RHOGAP"/>
    <property type="match status" value="1"/>
</dbReference>
<dbReference type="Pfam" id="PF00620">
    <property type="entry name" value="RhoGAP"/>
    <property type="match status" value="1"/>
</dbReference>
<dbReference type="SMART" id="SM00324">
    <property type="entry name" value="RhoGAP"/>
    <property type="match status" value="1"/>
</dbReference>
<feature type="domain" description="Rho-GAP" evidence="1">
    <location>
        <begin position="140"/>
        <end position="376"/>
    </location>
</feature>
<gene>
    <name evidence="2" type="primary">ARHGAP39_2</name>
    <name evidence="2" type="ORF">Ciccas_006008</name>
</gene>
<comment type="caution">
    <text evidence="2">The sequence shown here is derived from an EMBL/GenBank/DDBJ whole genome shotgun (WGS) entry which is preliminary data.</text>
</comment>
<keyword evidence="3" id="KW-1185">Reference proteome</keyword>
<dbReference type="SUPFAM" id="SSF48350">
    <property type="entry name" value="GTPase activation domain, GAP"/>
    <property type="match status" value="1"/>
</dbReference>
<dbReference type="InterPro" id="IPR008936">
    <property type="entry name" value="Rho_GTPase_activation_prot"/>
</dbReference>
<sequence>MCLISYIKASVRWFQRAVQLNNKSLERPLTKQETQHVRDYVLKPGLFGSKLEDMMKLQHSRFPKLRVPWLQVFLTEELLRGNGHQSEGVFRLSSDLDELTLVRLRLEKLFEPFRVVRVWEPLVLKANGEKYSSEETESRTRLDIFHPAPPNWSSCLSKYEAEPSISDCQISKKPILSCDALTGRLLLPLRPKPIDADPVQYMLLTPTSSWPCGLTVEPGMQEECVPDPHIAASLLKMWLRELEEPLIPSSLEQASLALGLSATDKAPEVQALVRKIPALNRRCLIYLFKLLQFLARPENADKTRMDARNLATVIGPNLFRSGPTSNHVSTGVAIAPSGDVNSPLGPGRDLLESIRLQTEFTKLLIERMDCEDETLFLNQEDGQGEVTQHRLNSPTPQLVRLAENNIYIPMTSATDCPNYAAAH</sequence>
<dbReference type="PANTHER" id="PTHR45876:SF8">
    <property type="entry name" value="FI04035P"/>
    <property type="match status" value="1"/>
</dbReference>
<proteinExistence type="predicted"/>
<dbReference type="AlphaFoldDB" id="A0ABD2QAT4"/>
<evidence type="ECO:0000259" key="1">
    <source>
        <dbReference type="PROSITE" id="PS50238"/>
    </source>
</evidence>
<evidence type="ECO:0000313" key="3">
    <source>
        <dbReference type="Proteomes" id="UP001626550"/>
    </source>
</evidence>